<evidence type="ECO:0000313" key="3">
    <source>
        <dbReference type="Proteomes" id="UP000658258"/>
    </source>
</evidence>
<organism evidence="2 3">
    <name type="scientific">Roseivirga thermotolerans</name>
    <dbReference type="NCBI Taxonomy" id="1758176"/>
    <lineage>
        <taxon>Bacteria</taxon>
        <taxon>Pseudomonadati</taxon>
        <taxon>Bacteroidota</taxon>
        <taxon>Cytophagia</taxon>
        <taxon>Cytophagales</taxon>
        <taxon>Roseivirgaceae</taxon>
        <taxon>Roseivirga</taxon>
    </lineage>
</organism>
<dbReference type="InterPro" id="IPR010982">
    <property type="entry name" value="Lambda_DNA-bd_dom_sf"/>
</dbReference>
<accession>A0ABQ3HZI3</accession>
<dbReference type="Proteomes" id="UP000658258">
    <property type="component" value="Unassembled WGS sequence"/>
</dbReference>
<dbReference type="InterPro" id="IPR001387">
    <property type="entry name" value="Cro/C1-type_HTH"/>
</dbReference>
<reference evidence="3" key="1">
    <citation type="journal article" date="2019" name="Int. J. Syst. Evol. Microbiol.">
        <title>The Global Catalogue of Microorganisms (GCM) 10K type strain sequencing project: providing services to taxonomists for standard genome sequencing and annotation.</title>
        <authorList>
            <consortium name="The Broad Institute Genomics Platform"/>
            <consortium name="The Broad Institute Genome Sequencing Center for Infectious Disease"/>
            <person name="Wu L."/>
            <person name="Ma J."/>
        </authorList>
    </citation>
    <scope>NUCLEOTIDE SEQUENCE [LARGE SCALE GENOMIC DNA]</scope>
    <source>
        <strain evidence="3">CGMCC 1.15111</strain>
    </source>
</reference>
<dbReference type="SUPFAM" id="SSF47413">
    <property type="entry name" value="lambda repressor-like DNA-binding domains"/>
    <property type="match status" value="1"/>
</dbReference>
<evidence type="ECO:0000313" key="2">
    <source>
        <dbReference type="EMBL" id="GHE50770.1"/>
    </source>
</evidence>
<name>A0ABQ3HZI3_9BACT</name>
<dbReference type="RefSeq" id="WP_189628226.1">
    <property type="nucleotide sequence ID" value="NZ_BNAG01000001.1"/>
</dbReference>
<dbReference type="Pfam" id="PF01381">
    <property type="entry name" value="HTH_3"/>
    <property type="match status" value="1"/>
</dbReference>
<comment type="caution">
    <text evidence="2">The sequence shown here is derived from an EMBL/GenBank/DDBJ whole genome shotgun (WGS) entry which is preliminary data.</text>
</comment>
<dbReference type="SMART" id="SM00530">
    <property type="entry name" value="HTH_XRE"/>
    <property type="match status" value="1"/>
</dbReference>
<sequence length="101" mass="11641">MKNIGQTLRELRELKGLLLREVGAALSIDPTLLSKIERNDRMPTKEQVIALSEFYQDKKNEVIIAWLSDKLVYEIQDEDLALAAMKVAEQKIEYLKTHKAQ</sequence>
<dbReference type="Gene3D" id="1.10.260.40">
    <property type="entry name" value="lambda repressor-like DNA-binding domains"/>
    <property type="match status" value="1"/>
</dbReference>
<evidence type="ECO:0000259" key="1">
    <source>
        <dbReference type="PROSITE" id="PS50943"/>
    </source>
</evidence>
<gene>
    <name evidence="2" type="ORF">GCM10011340_00930</name>
</gene>
<protein>
    <submittedName>
        <fullName evidence="2">Transcriptional regulator</fullName>
    </submittedName>
</protein>
<dbReference type="PROSITE" id="PS50943">
    <property type="entry name" value="HTH_CROC1"/>
    <property type="match status" value="1"/>
</dbReference>
<dbReference type="CDD" id="cd00093">
    <property type="entry name" value="HTH_XRE"/>
    <property type="match status" value="1"/>
</dbReference>
<keyword evidence="3" id="KW-1185">Reference proteome</keyword>
<dbReference type="EMBL" id="BNAG01000001">
    <property type="protein sequence ID" value="GHE50770.1"/>
    <property type="molecule type" value="Genomic_DNA"/>
</dbReference>
<proteinExistence type="predicted"/>
<feature type="domain" description="HTH cro/C1-type" evidence="1">
    <location>
        <begin position="8"/>
        <end position="62"/>
    </location>
</feature>